<protein>
    <submittedName>
        <fullName evidence="1">Uncharacterized protein</fullName>
    </submittedName>
</protein>
<organism evidence="1 2">
    <name type="scientific">Candidatus Taylorbacteria bacterium RIFCSPHIGHO2_02_FULL_43_32b</name>
    <dbReference type="NCBI Taxonomy" id="1802306"/>
    <lineage>
        <taxon>Bacteria</taxon>
        <taxon>Candidatus Tayloriibacteriota</taxon>
    </lineage>
</organism>
<accession>A0A1G2MEU6</accession>
<dbReference type="EMBL" id="MHRK01000057">
    <property type="protein sequence ID" value="OHA22224.1"/>
    <property type="molecule type" value="Genomic_DNA"/>
</dbReference>
<evidence type="ECO:0000313" key="2">
    <source>
        <dbReference type="Proteomes" id="UP000177130"/>
    </source>
</evidence>
<evidence type="ECO:0000313" key="1">
    <source>
        <dbReference type="EMBL" id="OHA22224.1"/>
    </source>
</evidence>
<dbReference type="Proteomes" id="UP000177130">
    <property type="component" value="Unassembled WGS sequence"/>
</dbReference>
<dbReference type="AlphaFoldDB" id="A0A1G2MEU6"/>
<name>A0A1G2MEU6_9BACT</name>
<comment type="caution">
    <text evidence="1">The sequence shown here is derived from an EMBL/GenBank/DDBJ whole genome shotgun (WGS) entry which is preliminary data.</text>
</comment>
<reference evidence="1 2" key="1">
    <citation type="journal article" date="2016" name="Nat. Commun.">
        <title>Thousands of microbial genomes shed light on interconnected biogeochemical processes in an aquifer system.</title>
        <authorList>
            <person name="Anantharaman K."/>
            <person name="Brown C.T."/>
            <person name="Hug L.A."/>
            <person name="Sharon I."/>
            <person name="Castelle C.J."/>
            <person name="Probst A.J."/>
            <person name="Thomas B.C."/>
            <person name="Singh A."/>
            <person name="Wilkins M.J."/>
            <person name="Karaoz U."/>
            <person name="Brodie E.L."/>
            <person name="Williams K.H."/>
            <person name="Hubbard S.S."/>
            <person name="Banfield J.F."/>
        </authorList>
    </citation>
    <scope>NUCLEOTIDE SEQUENCE [LARGE SCALE GENOMIC DNA]</scope>
</reference>
<proteinExistence type="predicted"/>
<gene>
    <name evidence="1" type="ORF">A3C72_04075</name>
</gene>
<sequence length="193" mass="23131">MKRKKTELESIPLTVSSIEQVMECWPDCSRFWVIQRGELYDDEWLLPRIEPSILERHVHFNFVYTKLDGLHSQSGACFLHMMGKVNERQDAEVLKPHIHGIPVFREDDACLLGLSDHWSSIFLAEYDVRYLAEANCARGRWNNIDVWFRFRAEHHHFGEVRSQDWYVKLCESEANEWFRQRVELLRLLQKIRE</sequence>